<evidence type="ECO:0000259" key="1">
    <source>
        <dbReference type="Pfam" id="PF07883"/>
    </source>
</evidence>
<dbReference type="PANTHER" id="PTHR40112:SF1">
    <property type="entry name" value="H2HPP ISOMERASE"/>
    <property type="match status" value="1"/>
</dbReference>
<organism evidence="2 3">
    <name type="scientific">Litoreibacter ascidiaceicola</name>
    <dbReference type="NCBI Taxonomy" id="1486859"/>
    <lineage>
        <taxon>Bacteria</taxon>
        <taxon>Pseudomonadati</taxon>
        <taxon>Pseudomonadota</taxon>
        <taxon>Alphaproteobacteria</taxon>
        <taxon>Rhodobacterales</taxon>
        <taxon>Roseobacteraceae</taxon>
        <taxon>Litoreibacter</taxon>
    </lineage>
</organism>
<sequence length="110" mass="12145">MTVKNYFPGAEAKLETVADGLGRKVGAHNDNLMVVEVHFEAGTTAPMHHHPHEQITYVMSGKFEFTVGDETYIVTAGDSLYKQPNIEHGATCLEAGTLLDVFTPHREDFL</sequence>
<dbReference type="OrthoDB" id="9811153at2"/>
<dbReference type="InterPro" id="IPR052535">
    <property type="entry name" value="Bacilysin_H2HPP_isomerase"/>
</dbReference>
<protein>
    <submittedName>
        <fullName evidence="2">Cupin domain-containing protein</fullName>
    </submittedName>
</protein>
<dbReference type="EMBL" id="FQUV01000001">
    <property type="protein sequence ID" value="SHE38653.1"/>
    <property type="molecule type" value="Genomic_DNA"/>
</dbReference>
<dbReference type="InterPro" id="IPR025499">
    <property type="entry name" value="KdgF"/>
</dbReference>
<dbReference type="STRING" id="1486859.SAMN05444273_101280"/>
<feature type="domain" description="Cupin type-2" evidence="1">
    <location>
        <begin position="36"/>
        <end position="94"/>
    </location>
</feature>
<evidence type="ECO:0000313" key="2">
    <source>
        <dbReference type="EMBL" id="SHE38653.1"/>
    </source>
</evidence>
<evidence type="ECO:0000313" key="3">
    <source>
        <dbReference type="Proteomes" id="UP000184144"/>
    </source>
</evidence>
<reference evidence="3" key="1">
    <citation type="submission" date="2016-11" db="EMBL/GenBank/DDBJ databases">
        <authorList>
            <person name="Varghese N."/>
            <person name="Submissions S."/>
        </authorList>
    </citation>
    <scope>NUCLEOTIDE SEQUENCE [LARGE SCALE GENOMIC DNA]</scope>
    <source>
        <strain evidence="3">DSM 100566</strain>
    </source>
</reference>
<dbReference type="InterPro" id="IPR014710">
    <property type="entry name" value="RmlC-like_jellyroll"/>
</dbReference>
<accession>A0A1M4T2G7</accession>
<dbReference type="PANTHER" id="PTHR40112">
    <property type="entry name" value="H2HPP ISOMERASE"/>
    <property type="match status" value="1"/>
</dbReference>
<dbReference type="CDD" id="cd02238">
    <property type="entry name" value="cupin_KdgF"/>
    <property type="match status" value="1"/>
</dbReference>
<name>A0A1M4T2G7_9RHOB</name>
<dbReference type="AlphaFoldDB" id="A0A1M4T2G7"/>
<dbReference type="Proteomes" id="UP000184144">
    <property type="component" value="Unassembled WGS sequence"/>
</dbReference>
<dbReference type="InterPro" id="IPR013096">
    <property type="entry name" value="Cupin_2"/>
</dbReference>
<dbReference type="Pfam" id="PF07883">
    <property type="entry name" value="Cupin_2"/>
    <property type="match status" value="1"/>
</dbReference>
<dbReference type="SUPFAM" id="SSF51182">
    <property type="entry name" value="RmlC-like cupins"/>
    <property type="match status" value="1"/>
</dbReference>
<proteinExistence type="predicted"/>
<dbReference type="PIRSF" id="PIRSF029883">
    <property type="entry name" value="KdgF"/>
    <property type="match status" value="1"/>
</dbReference>
<dbReference type="Gene3D" id="2.60.120.10">
    <property type="entry name" value="Jelly Rolls"/>
    <property type="match status" value="1"/>
</dbReference>
<dbReference type="InterPro" id="IPR011051">
    <property type="entry name" value="RmlC_Cupin_sf"/>
</dbReference>
<gene>
    <name evidence="2" type="ORF">SAMN05444273_101280</name>
</gene>
<keyword evidence="3" id="KW-1185">Reference proteome</keyword>
<dbReference type="RefSeq" id="WP_073139351.1">
    <property type="nucleotide sequence ID" value="NZ_FQUV01000001.1"/>
</dbReference>